<protein>
    <recommendedName>
        <fullName evidence="3">YfdX protein</fullName>
    </recommendedName>
</protein>
<evidence type="ECO:0000313" key="2">
    <source>
        <dbReference type="Proteomes" id="UP001528411"/>
    </source>
</evidence>
<evidence type="ECO:0008006" key="3">
    <source>
        <dbReference type="Google" id="ProtNLM"/>
    </source>
</evidence>
<dbReference type="Proteomes" id="UP001528411">
    <property type="component" value="Unassembled WGS sequence"/>
</dbReference>
<accession>A0ABT5FGP3</accession>
<organism evidence="1 2">
    <name type="scientific">Psychrosphaera algicola</name>
    <dbReference type="NCBI Taxonomy" id="3023714"/>
    <lineage>
        <taxon>Bacteria</taxon>
        <taxon>Pseudomonadati</taxon>
        <taxon>Pseudomonadota</taxon>
        <taxon>Gammaproteobacteria</taxon>
        <taxon>Alteromonadales</taxon>
        <taxon>Pseudoalteromonadaceae</taxon>
        <taxon>Psychrosphaera</taxon>
    </lineage>
</organism>
<evidence type="ECO:0000313" key="1">
    <source>
        <dbReference type="EMBL" id="MDC2889986.1"/>
    </source>
</evidence>
<sequence>MKKILTTTCCIILSWQVYGVIVDDKTKTAAQAHKAEQEAQLAKFKLDNQLAFKSYRDAFRDGLAEYKGRVEQVWGYADVSTNSKWVHYSDDLSEKLVIDYENNAIGLQRSANQSLPETKQFIEDALKQKIGDKSVAESLGIDIVDIDQIAEQLISDANLAASAEFIRSNIDDLKKLNPNCNFNQLNSVCENRKKNVHTLKK</sequence>
<comment type="caution">
    <text evidence="1">The sequence shown here is derived from an EMBL/GenBank/DDBJ whole genome shotgun (WGS) entry which is preliminary data.</text>
</comment>
<keyword evidence="2" id="KW-1185">Reference proteome</keyword>
<proteinExistence type="predicted"/>
<dbReference type="EMBL" id="JAQOMS010000002">
    <property type="protein sequence ID" value="MDC2889986.1"/>
    <property type="molecule type" value="Genomic_DNA"/>
</dbReference>
<name>A0ABT5FGP3_9GAMM</name>
<dbReference type="RefSeq" id="WP_272181295.1">
    <property type="nucleotide sequence ID" value="NZ_JAQOMS010000002.1"/>
</dbReference>
<reference evidence="1 2" key="1">
    <citation type="submission" date="2023-01" db="EMBL/GenBank/DDBJ databases">
        <title>Psychrosphaera sp. nov., isolated from marine algae.</title>
        <authorList>
            <person name="Bayburt H."/>
            <person name="Choi B.J."/>
            <person name="Kim J.M."/>
            <person name="Choi D.G."/>
            <person name="Jeon C.O."/>
        </authorList>
    </citation>
    <scope>NUCLEOTIDE SEQUENCE [LARGE SCALE GENOMIC DNA]</scope>
    <source>
        <strain evidence="1 2">G1-22</strain>
    </source>
</reference>
<gene>
    <name evidence="1" type="ORF">PN838_15980</name>
</gene>